<dbReference type="Gene3D" id="3.90.550.20">
    <property type="match status" value="1"/>
</dbReference>
<comment type="caution">
    <text evidence="1">The sequence shown here is derived from an EMBL/GenBank/DDBJ whole genome shotgun (WGS) entry which is preliminary data.</text>
</comment>
<accession>A0A3A8PYR2</accession>
<organism evidence="1 2">
    <name type="scientific">Corallococcus aberystwythensis</name>
    <dbReference type="NCBI Taxonomy" id="2316722"/>
    <lineage>
        <taxon>Bacteria</taxon>
        <taxon>Pseudomonadati</taxon>
        <taxon>Myxococcota</taxon>
        <taxon>Myxococcia</taxon>
        <taxon>Myxococcales</taxon>
        <taxon>Cystobacterineae</taxon>
        <taxon>Myxococcaceae</taxon>
        <taxon>Corallococcus</taxon>
    </lineage>
</organism>
<proteinExistence type="predicted"/>
<evidence type="ECO:0000313" key="1">
    <source>
        <dbReference type="EMBL" id="RKH56424.1"/>
    </source>
</evidence>
<reference evidence="2" key="1">
    <citation type="submission" date="2018-09" db="EMBL/GenBank/DDBJ databases">
        <authorList>
            <person name="Livingstone P.G."/>
            <person name="Whitworth D.E."/>
        </authorList>
    </citation>
    <scope>NUCLEOTIDE SEQUENCE [LARGE SCALE GENOMIC DNA]</scope>
    <source>
        <strain evidence="2">AB050A</strain>
    </source>
</reference>
<evidence type="ECO:0000313" key="2">
    <source>
        <dbReference type="Proteomes" id="UP000267003"/>
    </source>
</evidence>
<dbReference type="OrthoDB" id="5483389at2"/>
<dbReference type="RefSeq" id="WP_120559550.1">
    <property type="nucleotide sequence ID" value="NZ_RAWK01000281.1"/>
</dbReference>
<keyword evidence="2" id="KW-1185">Reference proteome</keyword>
<dbReference type="InterPro" id="IPR029044">
    <property type="entry name" value="Nucleotide-diphossugar_trans"/>
</dbReference>
<name>A0A3A8PYR2_9BACT</name>
<gene>
    <name evidence="1" type="ORF">D7W81_33925</name>
</gene>
<dbReference type="EMBL" id="RAWK01000281">
    <property type="protein sequence ID" value="RKH56424.1"/>
    <property type="molecule type" value="Genomic_DNA"/>
</dbReference>
<dbReference type="AlphaFoldDB" id="A0A3A8PYR2"/>
<sequence>MGCFFCDQGLCVDPTHEVVKTVTFPSLTSGRSLTPQGSCVFCGLGICQDTSHQPLSSSQDSDSPVPIWDVRNSSGRALAPPLSFRPVTQQAPRFERASPPREPPILINGVDLEVALTTRLHPSPDEEAQIMSRMIGADIGTRKRHAIPKIIHRFWTGGSIRKAALTGLIEDGDLATQHGWRSYLWYSETIEGLLEKKLGLDTQVRDSQRIALRMAGYTVCSLEEVREIGLRTQLHHFGTSAGMTCAQGGGWDEIKYFSDFARLAYLFAFGGIHIDIDMRLGDIDLSKTYYHNDVNGQIPLLGTLARDSRDVEVGKHLRVLKSLKGQLRVPWLKYEDSVRFLVERAVTGAGMFNALIASRPGTGHLALALNKYCEQSDVISGMALQKYLLLGQAAVHGSRGFQQAAVLTVPPYLLRLDQLTAESDL</sequence>
<protein>
    <submittedName>
        <fullName evidence="1">Uncharacterized protein</fullName>
    </submittedName>
</protein>
<dbReference type="Proteomes" id="UP000267003">
    <property type="component" value="Unassembled WGS sequence"/>
</dbReference>
<dbReference type="SUPFAM" id="SSF53448">
    <property type="entry name" value="Nucleotide-diphospho-sugar transferases"/>
    <property type="match status" value="1"/>
</dbReference>